<dbReference type="Pfam" id="PF02538">
    <property type="entry name" value="Hydantoinase_B"/>
    <property type="match status" value="1"/>
</dbReference>
<dbReference type="RefSeq" id="WP_378775824.1">
    <property type="nucleotide sequence ID" value="NZ_JBHTMX010000104.1"/>
</dbReference>
<dbReference type="Proteomes" id="UP001597171">
    <property type="component" value="Unassembled WGS sequence"/>
</dbReference>
<evidence type="ECO:0000313" key="3">
    <source>
        <dbReference type="Proteomes" id="UP001597171"/>
    </source>
</evidence>
<feature type="domain" description="Hydantoinase B/oxoprolinase" evidence="1">
    <location>
        <begin position="13"/>
        <end position="543"/>
    </location>
</feature>
<sequence length="598" mass="64206">MTTEASAPRAVLDPVLTTIMSNRLDGIVREMTNTLLRSARSAVISSARDFSCGIVTADNQILASAEGLPVHIFGMNVQTAAIARHHPDYADGDAYLDNDPYGGNTHAADHTFMVPVFFEGEHLFTVCAKAHQADIGNGVPSSYNAAARDVYHEGALIFPCVRIQRNRETIQDIVRICRARIRVPDQWYGDFLAGLGAARIGERRLKEFCAKYGRETVRQFIRDWFNYSEQRMIQGVAKLPKGRLTREGQSDPIEGLLPEGLKLKVTIDIDPEAGAIAVDLTDNPDSIDCGLNVSEASAISSVLGGIFNVLDNDIPKNQGSFRRVTVKLRDNCAVGRPAFPHSCSVSTTNIAERLVNVVQSAFAELGDGFGMAEGGTGLGAGMSVISGRDARRDGAPFVNRMMLSTNGGPASPTADGWVNYGFPIISGLMYRDSVEVDEVKLPIHVYALRMAAETAGAGRTRGAPAQEIVYGPVGHPLTIVIPCDGQFAPPRGVHGGHDGEPGVTYLIDHDGTAKRLPNVVTLQVSPGQKIRGVDSSGGGYGDPHERDPARVLHDVAEGWESEARARDLYGVALRRGADGTLAVDDGETARLRWASAKA</sequence>
<dbReference type="EMBL" id="JBHTMX010000104">
    <property type="protein sequence ID" value="MFD1332611.1"/>
    <property type="molecule type" value="Genomic_DNA"/>
</dbReference>
<evidence type="ECO:0000313" key="2">
    <source>
        <dbReference type="EMBL" id="MFD1332611.1"/>
    </source>
</evidence>
<keyword evidence="3" id="KW-1185">Reference proteome</keyword>
<dbReference type="InterPro" id="IPR045079">
    <property type="entry name" value="Oxoprolinase-like"/>
</dbReference>
<reference evidence="3" key="1">
    <citation type="journal article" date="2019" name="Int. J. Syst. Evol. Microbiol.">
        <title>The Global Catalogue of Microorganisms (GCM) 10K type strain sequencing project: providing services to taxonomists for standard genome sequencing and annotation.</title>
        <authorList>
            <consortium name="The Broad Institute Genomics Platform"/>
            <consortium name="The Broad Institute Genome Sequencing Center for Infectious Disease"/>
            <person name="Wu L."/>
            <person name="Ma J."/>
        </authorList>
    </citation>
    <scope>NUCLEOTIDE SEQUENCE [LARGE SCALE GENOMIC DNA]</scope>
    <source>
        <strain evidence="3">CCUG 61696</strain>
    </source>
</reference>
<evidence type="ECO:0000259" key="1">
    <source>
        <dbReference type="Pfam" id="PF02538"/>
    </source>
</evidence>
<accession>A0ABW3Z8V7</accession>
<dbReference type="PANTHER" id="PTHR11365">
    <property type="entry name" value="5-OXOPROLINASE RELATED"/>
    <property type="match status" value="1"/>
</dbReference>
<dbReference type="PANTHER" id="PTHR11365:SF23">
    <property type="entry name" value="HYPOTHETICAL 5-OXOPROLINASE (EUROFUNG)-RELATED"/>
    <property type="match status" value="1"/>
</dbReference>
<organism evidence="2 3">
    <name type="scientific">Methylopila musalis</name>
    <dbReference type="NCBI Taxonomy" id="1134781"/>
    <lineage>
        <taxon>Bacteria</taxon>
        <taxon>Pseudomonadati</taxon>
        <taxon>Pseudomonadota</taxon>
        <taxon>Alphaproteobacteria</taxon>
        <taxon>Hyphomicrobiales</taxon>
        <taxon>Methylopilaceae</taxon>
        <taxon>Methylopila</taxon>
    </lineage>
</organism>
<gene>
    <name evidence="2" type="ORF">ACFQ4O_11450</name>
</gene>
<comment type="caution">
    <text evidence="2">The sequence shown here is derived from an EMBL/GenBank/DDBJ whole genome shotgun (WGS) entry which is preliminary data.</text>
</comment>
<proteinExistence type="predicted"/>
<name>A0ABW3Z8V7_9HYPH</name>
<dbReference type="InterPro" id="IPR003692">
    <property type="entry name" value="Hydantoinase_B"/>
</dbReference>
<protein>
    <submittedName>
        <fullName evidence="2">Hydantoinase B/oxoprolinase family protein</fullName>
    </submittedName>
</protein>